<evidence type="ECO:0000256" key="1">
    <source>
        <dbReference type="SAM" id="MobiDB-lite"/>
    </source>
</evidence>
<name>A0A0P0GI68_9BACE</name>
<dbReference type="AlphaFoldDB" id="A0A0P0GI68"/>
<accession>A0A0P0GI68</accession>
<dbReference type="EMBL" id="CP012801">
    <property type="protein sequence ID" value="ALJ57434.1"/>
    <property type="molecule type" value="Genomic_DNA"/>
</dbReference>
<dbReference type="PATRIC" id="fig|246787.4.peg.163"/>
<dbReference type="Proteomes" id="UP000061809">
    <property type="component" value="Chromosome"/>
</dbReference>
<evidence type="ECO:0000313" key="2">
    <source>
        <dbReference type="EMBL" id="ALJ57434.1"/>
    </source>
</evidence>
<gene>
    <name evidence="2" type="ORF">BcellWH2_00158</name>
</gene>
<feature type="region of interest" description="Disordered" evidence="1">
    <location>
        <begin position="1"/>
        <end position="31"/>
    </location>
</feature>
<proteinExistence type="predicted"/>
<sequence length="55" mass="5733">MEASGTEVAACGAGQRKSEKRSAGKDGFGRGYFRGSSPYLSGSRDLLLNVNKAHG</sequence>
<feature type="compositionally biased region" description="Basic and acidic residues" evidence="1">
    <location>
        <begin position="16"/>
        <end position="28"/>
    </location>
</feature>
<organism evidence="2 3">
    <name type="scientific">Bacteroides cellulosilyticus</name>
    <dbReference type="NCBI Taxonomy" id="246787"/>
    <lineage>
        <taxon>Bacteria</taxon>
        <taxon>Pseudomonadati</taxon>
        <taxon>Bacteroidota</taxon>
        <taxon>Bacteroidia</taxon>
        <taxon>Bacteroidales</taxon>
        <taxon>Bacteroidaceae</taxon>
        <taxon>Bacteroides</taxon>
    </lineage>
</organism>
<reference evidence="2 3" key="1">
    <citation type="journal article" date="2015" name="Science">
        <title>Genetic determinants of in vivo fitness and diet responsiveness in multiple human gut Bacteroides.</title>
        <authorList>
            <person name="Wu M."/>
            <person name="McNulty N.P."/>
            <person name="Rodionov D.A."/>
            <person name="Khoroshkin M.S."/>
            <person name="Griffin N.W."/>
            <person name="Cheng J."/>
            <person name="Latreille P."/>
            <person name="Kerstetter R.A."/>
            <person name="Terrapon N."/>
            <person name="Henrissat B."/>
            <person name="Osterman A.L."/>
            <person name="Gordon J.I."/>
        </authorList>
    </citation>
    <scope>NUCLEOTIDE SEQUENCE [LARGE SCALE GENOMIC DNA]</scope>
    <source>
        <strain evidence="2 3">WH2</strain>
    </source>
</reference>
<protein>
    <submittedName>
        <fullName evidence="2">Uncharacterized protein</fullName>
    </submittedName>
</protein>
<evidence type="ECO:0000313" key="3">
    <source>
        <dbReference type="Proteomes" id="UP000061809"/>
    </source>
</evidence>
<dbReference type="KEGG" id="bcel:BcellWH2_00158"/>